<evidence type="ECO:0000313" key="2">
    <source>
        <dbReference type="Proteomes" id="UP000449969"/>
    </source>
</evidence>
<name>A0A844TCC9_9BRAD</name>
<reference evidence="1 2" key="1">
    <citation type="submission" date="2019-12" db="EMBL/GenBank/DDBJ databases">
        <title>Draft genome sequences Bradyrhizobium cajani AMBPC1010, Bradyrhizobium pachyrhizi AMBPC1040 and Bradyrhizobium yuanmingense ALSPC3051, three plant growth promoting strains isolated from nodules of Cajanus cajan L. in Dominican Republic.</title>
        <authorList>
            <person name="Flores-Felix J.D."/>
            <person name="Araujo J."/>
            <person name="Diaz-Alcantara C."/>
            <person name="Gonzalez-Andres F."/>
            <person name="Velazquez E."/>
        </authorList>
    </citation>
    <scope>NUCLEOTIDE SEQUENCE [LARGE SCALE GENOMIC DNA]</scope>
    <source>
        <strain evidence="1 2">1010</strain>
    </source>
</reference>
<dbReference type="RefSeq" id="WP_157333507.1">
    <property type="nucleotide sequence ID" value="NZ_JANADL010000003.1"/>
</dbReference>
<proteinExistence type="predicted"/>
<dbReference type="AlphaFoldDB" id="A0A844TCC9"/>
<sequence length="46" mass="5111">MAVAHALQPFTGEGSGEGSLFGVLFRTFRLLFLIRSVTIFAVFRLH</sequence>
<gene>
    <name evidence="1" type="ORF">GPL20_27415</name>
</gene>
<protein>
    <submittedName>
        <fullName evidence="1">Uncharacterized protein</fullName>
    </submittedName>
</protein>
<dbReference type="Proteomes" id="UP000449969">
    <property type="component" value="Unassembled WGS sequence"/>
</dbReference>
<dbReference type="EMBL" id="WQNE01000027">
    <property type="protein sequence ID" value="MVT76727.1"/>
    <property type="molecule type" value="Genomic_DNA"/>
</dbReference>
<evidence type="ECO:0000313" key="1">
    <source>
        <dbReference type="EMBL" id="MVT76727.1"/>
    </source>
</evidence>
<comment type="caution">
    <text evidence="1">The sequence shown here is derived from an EMBL/GenBank/DDBJ whole genome shotgun (WGS) entry which is preliminary data.</text>
</comment>
<organism evidence="1 2">
    <name type="scientific">Bradyrhizobium cajani</name>
    <dbReference type="NCBI Taxonomy" id="1928661"/>
    <lineage>
        <taxon>Bacteria</taxon>
        <taxon>Pseudomonadati</taxon>
        <taxon>Pseudomonadota</taxon>
        <taxon>Alphaproteobacteria</taxon>
        <taxon>Hyphomicrobiales</taxon>
        <taxon>Nitrobacteraceae</taxon>
        <taxon>Bradyrhizobium</taxon>
    </lineage>
</organism>
<keyword evidence="2" id="KW-1185">Reference proteome</keyword>
<accession>A0A844TCC9</accession>